<dbReference type="InterPro" id="IPR045867">
    <property type="entry name" value="DNA-dir_RpoC_beta_prime"/>
</dbReference>
<accession>A0A8X8Y948</accession>
<feature type="repeat" description="Solcar" evidence="11">
    <location>
        <begin position="1980"/>
        <end position="2068"/>
    </location>
</feature>
<dbReference type="GO" id="GO:0016020">
    <property type="term" value="C:membrane"/>
    <property type="evidence" value="ECO:0007669"/>
    <property type="project" value="UniProtKB-SubCell"/>
</dbReference>
<keyword evidence="6" id="KW-0479">Metal-binding</keyword>
<dbReference type="Pfam" id="PF04997">
    <property type="entry name" value="RNA_pol_Rpb1_1"/>
    <property type="match status" value="1"/>
</dbReference>
<dbReference type="PANTHER" id="PTHR19376">
    <property type="entry name" value="DNA-DIRECTED RNA POLYMERASE"/>
    <property type="match status" value="1"/>
</dbReference>
<evidence type="ECO:0000256" key="3">
    <source>
        <dbReference type="ARBA" id="ARBA00022679"/>
    </source>
</evidence>
<evidence type="ECO:0000256" key="11">
    <source>
        <dbReference type="PROSITE-ProRule" id="PRU00282"/>
    </source>
</evidence>
<dbReference type="InterPro" id="IPR018108">
    <property type="entry name" value="MCP_transmembrane"/>
</dbReference>
<feature type="domain" description="RNA polymerase N-terminal" evidence="13">
    <location>
        <begin position="221"/>
        <end position="470"/>
    </location>
</feature>
<dbReference type="FunFam" id="1.50.40.10:FF:000162">
    <property type="entry name" value="Mitochondrial substrate carrier protein-like"/>
    <property type="match status" value="1"/>
</dbReference>
<comment type="function">
    <text evidence="12">DNA-dependent RNA polymerase catalyzes the transcription of DNA into RNA using the four ribonucleoside triphosphates as substrates.</text>
</comment>
<evidence type="ECO:0000256" key="12">
    <source>
        <dbReference type="RuleBase" id="RU004279"/>
    </source>
</evidence>
<dbReference type="Gene3D" id="3.10.450.40">
    <property type="match status" value="1"/>
</dbReference>
<keyword evidence="7" id="KW-0862">Zinc</keyword>
<dbReference type="Gene3D" id="3.30.1490.180">
    <property type="entry name" value="RNA polymerase ii"/>
    <property type="match status" value="1"/>
</dbReference>
<comment type="catalytic activity">
    <reaction evidence="10 12">
        <text>RNA(n) + a ribonucleoside 5'-triphosphate = RNA(n+1) + diphosphate</text>
        <dbReference type="Rhea" id="RHEA:21248"/>
        <dbReference type="Rhea" id="RHEA-COMP:14527"/>
        <dbReference type="Rhea" id="RHEA-COMP:17342"/>
        <dbReference type="ChEBI" id="CHEBI:33019"/>
        <dbReference type="ChEBI" id="CHEBI:61557"/>
        <dbReference type="ChEBI" id="CHEBI:140395"/>
        <dbReference type="EC" id="2.7.7.6"/>
    </reaction>
</comment>
<evidence type="ECO:0000256" key="7">
    <source>
        <dbReference type="ARBA" id="ARBA00022833"/>
    </source>
</evidence>
<keyword evidence="4 11" id="KW-0812">Transmembrane</keyword>
<dbReference type="PANTHER" id="PTHR19376:SF36">
    <property type="entry name" value="DNA-DIRECTED RNA POLYMERASE IV SUBUNIT 1"/>
    <property type="match status" value="1"/>
</dbReference>
<organism evidence="14">
    <name type="scientific">Salvia splendens</name>
    <name type="common">Scarlet sage</name>
    <dbReference type="NCBI Taxonomy" id="180675"/>
    <lineage>
        <taxon>Eukaryota</taxon>
        <taxon>Viridiplantae</taxon>
        <taxon>Streptophyta</taxon>
        <taxon>Embryophyta</taxon>
        <taxon>Tracheophyta</taxon>
        <taxon>Spermatophyta</taxon>
        <taxon>Magnoliopsida</taxon>
        <taxon>eudicotyledons</taxon>
        <taxon>Gunneridae</taxon>
        <taxon>Pentapetalae</taxon>
        <taxon>asterids</taxon>
        <taxon>lamiids</taxon>
        <taxon>Lamiales</taxon>
        <taxon>Lamiaceae</taxon>
        <taxon>Nepetoideae</taxon>
        <taxon>Mentheae</taxon>
        <taxon>Salviinae</taxon>
        <taxon>Salvia</taxon>
        <taxon>Salvia subgen. Calosphace</taxon>
        <taxon>core Calosphace</taxon>
    </lineage>
</organism>
<keyword evidence="3 12" id="KW-0808">Transferase</keyword>
<comment type="caution">
    <text evidence="14">The sequence shown here is derived from an EMBL/GenBank/DDBJ whole genome shotgun (WGS) entry which is preliminary data.</text>
</comment>
<evidence type="ECO:0000256" key="8">
    <source>
        <dbReference type="ARBA" id="ARBA00023136"/>
    </source>
</evidence>
<dbReference type="Proteomes" id="UP000298416">
    <property type="component" value="Unassembled WGS sequence"/>
</dbReference>
<feature type="repeat" description="Solcar" evidence="11">
    <location>
        <begin position="1886"/>
        <end position="1969"/>
    </location>
</feature>
<name>A0A8X8Y948_SALSN</name>
<dbReference type="InterPro" id="IPR042102">
    <property type="entry name" value="RNA_pol_Rpb1_3_sf"/>
</dbReference>
<evidence type="ECO:0000259" key="13">
    <source>
        <dbReference type="SMART" id="SM00663"/>
    </source>
</evidence>
<dbReference type="PROSITE" id="PS50920">
    <property type="entry name" value="SOLCAR"/>
    <property type="match status" value="3"/>
</dbReference>
<evidence type="ECO:0000313" key="15">
    <source>
        <dbReference type="Proteomes" id="UP000298416"/>
    </source>
</evidence>
<proteinExistence type="inferred from homology"/>
<keyword evidence="2 12" id="KW-0240">DNA-directed RNA polymerase</keyword>
<dbReference type="InterPro" id="IPR007083">
    <property type="entry name" value="RNA_pol_Rpb1_4"/>
</dbReference>
<evidence type="ECO:0000256" key="5">
    <source>
        <dbReference type="ARBA" id="ARBA00022695"/>
    </source>
</evidence>
<dbReference type="InterPro" id="IPR000722">
    <property type="entry name" value="RNA_pol_asu"/>
</dbReference>
<dbReference type="InterPro" id="IPR038120">
    <property type="entry name" value="Rpb1_funnel_sf"/>
</dbReference>
<dbReference type="Gene3D" id="1.10.132.30">
    <property type="match status" value="1"/>
</dbReference>
<dbReference type="GO" id="GO:0003899">
    <property type="term" value="F:DNA-directed RNA polymerase activity"/>
    <property type="evidence" value="ECO:0007669"/>
    <property type="project" value="UniProtKB-EC"/>
</dbReference>
<reference evidence="14" key="1">
    <citation type="submission" date="2018-01" db="EMBL/GenBank/DDBJ databases">
        <authorList>
            <person name="Mao J.F."/>
        </authorList>
    </citation>
    <scope>NUCLEOTIDE SEQUENCE</scope>
    <source>
        <strain evidence="14">Huo1</strain>
        <tissue evidence="14">Leaf</tissue>
    </source>
</reference>
<evidence type="ECO:0000256" key="1">
    <source>
        <dbReference type="ARBA" id="ARBA00004141"/>
    </source>
</evidence>
<dbReference type="SMART" id="SM00663">
    <property type="entry name" value="RPOLA_N"/>
    <property type="match status" value="1"/>
</dbReference>
<dbReference type="Pfam" id="PF00623">
    <property type="entry name" value="RNA_pol_Rpb1_2"/>
    <property type="match status" value="1"/>
</dbReference>
<feature type="repeat" description="Solcar" evidence="11">
    <location>
        <begin position="1793"/>
        <end position="1877"/>
    </location>
</feature>
<reference evidence="14" key="2">
    <citation type="submission" date="2020-08" db="EMBL/GenBank/DDBJ databases">
        <title>Plant Genome Project.</title>
        <authorList>
            <person name="Zhang R.-G."/>
        </authorList>
    </citation>
    <scope>NUCLEOTIDE SEQUENCE</scope>
    <source>
        <strain evidence="14">Huo1</strain>
        <tissue evidence="14">Leaf</tissue>
    </source>
</reference>
<dbReference type="InterPro" id="IPR007080">
    <property type="entry name" value="RNA_pol_Rpb1_1"/>
</dbReference>
<evidence type="ECO:0000256" key="2">
    <source>
        <dbReference type="ARBA" id="ARBA00022478"/>
    </source>
</evidence>
<dbReference type="GO" id="GO:0003677">
    <property type="term" value="F:DNA binding"/>
    <property type="evidence" value="ECO:0007669"/>
    <property type="project" value="InterPro"/>
</dbReference>
<dbReference type="GO" id="GO:0046872">
    <property type="term" value="F:metal ion binding"/>
    <property type="evidence" value="ECO:0007669"/>
    <property type="project" value="UniProtKB-KW"/>
</dbReference>
<dbReference type="InterPro" id="IPR007066">
    <property type="entry name" value="RNA_pol_Rpb1_3"/>
</dbReference>
<evidence type="ECO:0000256" key="9">
    <source>
        <dbReference type="ARBA" id="ARBA00023163"/>
    </source>
</evidence>
<keyword evidence="9 12" id="KW-0804">Transcription</keyword>
<dbReference type="Gene3D" id="2.40.40.20">
    <property type="match status" value="1"/>
</dbReference>
<dbReference type="Gene3D" id="1.10.274.100">
    <property type="entry name" value="RNA polymerase Rpb1, domain 3"/>
    <property type="match status" value="1"/>
</dbReference>
<dbReference type="EMBL" id="PNBA02000004">
    <property type="protein sequence ID" value="KAG6428700.1"/>
    <property type="molecule type" value="Genomic_DNA"/>
</dbReference>
<dbReference type="InterPro" id="IPR006592">
    <property type="entry name" value="RNA_pol_N"/>
</dbReference>
<dbReference type="Pfam" id="PF11523">
    <property type="entry name" value="DUF3223"/>
    <property type="match status" value="1"/>
</dbReference>
<comment type="similarity">
    <text evidence="12">Belongs to the RNA polymerase beta' chain family.</text>
</comment>
<evidence type="ECO:0000256" key="10">
    <source>
        <dbReference type="ARBA" id="ARBA00048552"/>
    </source>
</evidence>
<keyword evidence="5 12" id="KW-0548">Nucleotidyltransferase</keyword>
<dbReference type="GO" id="GO:0006351">
    <property type="term" value="P:DNA-templated transcription"/>
    <property type="evidence" value="ECO:0007669"/>
    <property type="project" value="InterPro"/>
</dbReference>
<gene>
    <name evidence="14" type="ORF">SASPL_112955</name>
</gene>
<protein>
    <recommendedName>
        <fullName evidence="12">DNA-directed RNA polymerase subunit</fullName>
        <ecNumber evidence="12">2.7.7.6</ecNumber>
    </recommendedName>
</protein>
<dbReference type="Gene3D" id="1.50.40.10">
    <property type="entry name" value="Mitochondrial carrier domain"/>
    <property type="match status" value="2"/>
</dbReference>
<evidence type="ECO:0000256" key="4">
    <source>
        <dbReference type="ARBA" id="ARBA00022692"/>
    </source>
</evidence>
<dbReference type="Pfam" id="PF05000">
    <property type="entry name" value="RNA_pol_Rpb1_4"/>
    <property type="match status" value="1"/>
</dbReference>
<dbReference type="EC" id="2.7.7.6" evidence="12"/>
<keyword evidence="8 11" id="KW-0472">Membrane</keyword>
<comment type="subcellular location">
    <subcellularLocation>
        <location evidence="1">Membrane</location>
        <topology evidence="1">Multi-pass membrane protein</topology>
    </subcellularLocation>
</comment>
<dbReference type="Gene3D" id="4.10.860.120">
    <property type="entry name" value="RNA polymerase II, clamp domain"/>
    <property type="match status" value="1"/>
</dbReference>
<dbReference type="SUPFAM" id="SSF103506">
    <property type="entry name" value="Mitochondrial carrier"/>
    <property type="match status" value="1"/>
</dbReference>
<dbReference type="Pfam" id="PF00153">
    <property type="entry name" value="Mito_carr"/>
    <property type="match status" value="3"/>
</dbReference>
<dbReference type="InterPro" id="IPR044893">
    <property type="entry name" value="RNA_pol_Rpb1_clamp_domain"/>
</dbReference>
<dbReference type="Pfam" id="PF04983">
    <property type="entry name" value="RNA_pol_Rpb1_3"/>
    <property type="match status" value="1"/>
</dbReference>
<evidence type="ECO:0000313" key="14">
    <source>
        <dbReference type="EMBL" id="KAG6428700.1"/>
    </source>
</evidence>
<dbReference type="SUPFAM" id="SSF64484">
    <property type="entry name" value="beta and beta-prime subunits of DNA dependent RNA-polymerase"/>
    <property type="match status" value="1"/>
</dbReference>
<evidence type="ECO:0000256" key="6">
    <source>
        <dbReference type="ARBA" id="ARBA00022723"/>
    </source>
</evidence>
<dbReference type="InterPro" id="IPR023395">
    <property type="entry name" value="MCP_dom_sf"/>
</dbReference>
<dbReference type="GO" id="GO:0000428">
    <property type="term" value="C:DNA-directed RNA polymerase complex"/>
    <property type="evidence" value="ECO:0007669"/>
    <property type="project" value="UniProtKB-KW"/>
</dbReference>
<keyword evidence="15" id="KW-1185">Reference proteome</keyword>
<sequence>MDNGLPEVQQVTSGRLKGVRLSILSDEDAGKLSAMVVGTVNEVSDAALGLPTSNATDCTTCGAKYSRDCEGHFGLIKFPYTILNPYFMSEVTQILNKICPGCKSLRHSKNKNAHSASSHQPRKCRYCTGQSKAGYPKMKFKVSTKDVFAKSAIIAEVSEALVSKSSYGCLASDYWDILPKDSAQDHSSQPPNKRILLPAQVYEILKDVSPEVFEKSFKRKNLIFLNSLLVTPNSARVREFGQRITVIRSEKLSNLQKAYEKQAGNESASSSSGLKNIKELLLGKRTDHSFRMVVVGDPRLKVHEIGVPFQVAENLLINDHVNEWNWEKLMPCCDYMLHRRGNFTALRDGQRRTIWFKDMLRAGDSIRRPLIDGDIVLINRPPSVHQHSLIALSVKILPINSVLSINPLICSPLKGDFDGDCLHGYIPQSLNTRIELNELVSLKSQLTNGQNGRNLLALGQDSLTAAYLSLQDGVILNKAKMQQLQMFSSCMPVLPAVINSKTGARFWTGKQLFSLLLPRDFEFTSACNDVCIRQGELVSSSHGSSWLNDNSGNLFECLLRHCKDRALEFLGSGQEVLCEWLSMRGLTVSLSDLYMSHDSKSHMNLLDEISFGLQEAERLSKASLLMVGCNQDFLVDYSEESDYMENFLKERILIAQQTIPELFHASVSAAKAVFRDMQSLAYKYSGSGNSFIAMLKAGSKGNLQKLFQHSMCVGLQHSLAPLSFSVPRHLSCASWNYQKGLPDVQTSQGYIPCTMIGNSFSTGLNPQECFVLSLTTRDGSFGGNADIPGTLNRRLMFFMRDLVTGYDETVRSCYGNQVIQFHYCSEEMNTTNVDGHMGGHPVGSTAACAITEVLYSALDQPISVLEPSPMLNLKKVLECGVKKSTGSKSASLFLSRRLRRWANGSEYGALEVKNHLECLPFSNIVSEIRICYSKKTNSGTSVSPWACHFHVKKEVANKRRLTMRSIINALCMNNKLNGAKSKFDLPKLLITSEVCSEADTHTDSTICISAALTESIHNIPDVDILRDMIIPALLQTVVKGFVEFKKVDILWKEGFDCSKFPRCPSGELFLRVVTSEYCDRTKFWSTLIDKCLVIRNIIDWERSHPDVLLDYCEAYGIDVAWHYFVTTLHAAIRDTGKSILPEHLFVTANCLSATGEFAPLNSRGLAHQRKETGTYAPFSQACFLNPSDCFIKAAKVEQTDGLKGSLEALAWGQTPSIGTGCQFDLLYKGKGHEPAQRTDVYSLLSTHVASDKTNAQVKPHDRKPITSYHFNSKEQKISLHNMLAQHFTVVGIQKVSRKLKRILKEYPANRRLNEEDRSTAMMALKFHPKLQDKCGTGILDIKVRWPSSRAQRELLFLGTHRWQRGRLLVPQMHQSCSGNDFSRQGQDTSIQEQQGRLDSCSHCGIVCGKRLNKLLGSISDPFKFQGVTELKGLSTKLSVLYRPSVCFIWKRIMTGVRVSPKTENFCIKCRSNPFRGASFEIIDHVSPVNEKCSIINCDPKPSERLSTPELISAVGHAWGYASKSLSGLLHKSNAAYKSEIIPEGGILCYSTDKGTSDAATSAGDQPCSVFYLSNKKISTELVDENRECSSDSYGASSFWRMVLARSLLIEGASVHGCLLGAGIPSNFKNNYNWMNTIALYKPNSLANSEIEIKREAAYYEICRSTNSGDESSSFHSLATGISVSEPEISEPLDLSSKNAANFDLKPSNTTCSEKKDDALPIEATDCKISTSRCYADTLDAKLASHSYDCKNCRKESSEGTYEDQKDQGARLVKADILEADIDLFGKRKPQYGLAKQEHAFAGAMAGIFVSLCLHPLDTVKTVIQACHTSQKPLHYVGRSIIAERGISGLYRGISSNIVSSAPISALYTFTYESVKKSLLPLLPKECHSLAHCTAGGCASIATSFLFTPSECIKQQMQVGSHYKNCWTALIEILQKGGLRSLYAGWGAVLCRNVPHSVIKFYTYESLKHIMTPSIQWNAQANIFTTLICGGLAGSTASFFTTPFDVVKTRLQTQLPGYTAKHSGVLSTLNEIWKHEGLNGVYRGLTPRLVMYMIQGALFFASYESFKSLFSLDFPRPGTQALQLEQKSKDDSEILPSAISVTA</sequence>